<name>A0A2H1G6Q4_ZYMTR</name>
<evidence type="ECO:0000256" key="5">
    <source>
        <dbReference type="ARBA" id="ARBA00014846"/>
    </source>
</evidence>
<gene>
    <name evidence="11" type="ORF">ZT1E4_G4622</name>
</gene>
<comment type="domain">
    <text evidence="10">The EXKPK motif is conserved in inositol-pentakisphosphate 2-kinases of both family 1 and 2.</text>
</comment>
<evidence type="ECO:0000313" key="11">
    <source>
        <dbReference type="EMBL" id="SMR49230.1"/>
    </source>
</evidence>
<dbReference type="Pfam" id="PF06090">
    <property type="entry name" value="Ins_P5_2-kin"/>
    <property type="match status" value="1"/>
</dbReference>
<dbReference type="PANTHER" id="PTHR14456">
    <property type="entry name" value="INOSITOL POLYPHOSPHATE KINASE 1"/>
    <property type="match status" value="1"/>
</dbReference>
<comment type="function">
    <text evidence="10">Phosphorylates Ins(1,3,4,5,6)P5 at position 2 to form Ins(1,2,3,4,5,6)P6 (InsP6 or phytate).</text>
</comment>
<dbReference type="GO" id="GO:0032958">
    <property type="term" value="P:inositol phosphate biosynthetic process"/>
    <property type="evidence" value="ECO:0007669"/>
    <property type="project" value="TreeGrafter"/>
</dbReference>
<proteinExistence type="inferred from homology"/>
<evidence type="ECO:0000256" key="1">
    <source>
        <dbReference type="ARBA" id="ARBA00001774"/>
    </source>
</evidence>
<evidence type="ECO:0000256" key="4">
    <source>
        <dbReference type="ARBA" id="ARBA00012023"/>
    </source>
</evidence>
<evidence type="ECO:0000256" key="7">
    <source>
        <dbReference type="ARBA" id="ARBA00022741"/>
    </source>
</evidence>
<dbReference type="PANTHER" id="PTHR14456:SF2">
    <property type="entry name" value="INOSITOL-PENTAKISPHOSPHATE 2-KINASE"/>
    <property type="match status" value="1"/>
</dbReference>
<evidence type="ECO:0000256" key="8">
    <source>
        <dbReference type="ARBA" id="ARBA00022777"/>
    </source>
</evidence>
<evidence type="ECO:0000256" key="2">
    <source>
        <dbReference type="ARBA" id="ARBA00003979"/>
    </source>
</evidence>
<dbReference type="GO" id="GO:0035299">
    <property type="term" value="F:inositol-1,3,4,5,6-pentakisphosphate 2-kinase activity"/>
    <property type="evidence" value="ECO:0007669"/>
    <property type="project" value="UniProtKB-EC"/>
</dbReference>
<comment type="function">
    <text evidence="2">Has kinase activity and phosphorylates inositol-1,3,4,5,6-pentakisphosphate (Ins(1,3,4,5,6)P5) to produce 1,2,3,4,5,6-hexakisphosphate (InsP6), also known as phytate.</text>
</comment>
<dbReference type="GO" id="GO:0005524">
    <property type="term" value="F:ATP binding"/>
    <property type="evidence" value="ECO:0007669"/>
    <property type="project" value="UniProtKB-KW"/>
</dbReference>
<dbReference type="GO" id="GO:0005634">
    <property type="term" value="C:nucleus"/>
    <property type="evidence" value="ECO:0007669"/>
    <property type="project" value="TreeGrafter"/>
</dbReference>
<keyword evidence="8 10" id="KW-0418">Kinase</keyword>
<dbReference type="InterPro" id="IPR009286">
    <property type="entry name" value="Ins_P5_2-kin"/>
</dbReference>
<dbReference type="Gene3D" id="3.30.200.110">
    <property type="entry name" value="Inositol-pentakisphosphate 2-kinase, N-lobe"/>
    <property type="match status" value="1"/>
</dbReference>
<dbReference type="Proteomes" id="UP000245764">
    <property type="component" value="Chromosome 3"/>
</dbReference>
<dbReference type="InterPro" id="IPR043001">
    <property type="entry name" value="IP5_2-K_N_lobe"/>
</dbReference>
<accession>A0A2H1G6Q4</accession>
<dbReference type="EMBL" id="LT854255">
    <property type="protein sequence ID" value="SMR49230.1"/>
    <property type="molecule type" value="Genomic_DNA"/>
</dbReference>
<comment type="catalytic activity">
    <reaction evidence="1 10">
        <text>1D-myo-inositol 1,3,4,5,6-pentakisphosphate + ATP = 1D-myo-inositol hexakisphosphate + ADP + H(+)</text>
        <dbReference type="Rhea" id="RHEA:20313"/>
        <dbReference type="ChEBI" id="CHEBI:15378"/>
        <dbReference type="ChEBI" id="CHEBI:30616"/>
        <dbReference type="ChEBI" id="CHEBI:57733"/>
        <dbReference type="ChEBI" id="CHEBI:58130"/>
        <dbReference type="ChEBI" id="CHEBI:456216"/>
        <dbReference type="EC" id="2.7.1.158"/>
    </reaction>
</comment>
<dbReference type="AlphaFoldDB" id="A0A2H1G6Q4"/>
<keyword evidence="6 10" id="KW-0808">Transferase</keyword>
<evidence type="ECO:0000256" key="10">
    <source>
        <dbReference type="RuleBase" id="RU364126"/>
    </source>
</evidence>
<sequence>MVIPVFYLEDPPSLHAIEPTGTASPLTRCGLTYLNEGGANFVFRIVHPPCTPIPPRLQNRLLRIRKDLPHIQSAESQLEAFYKHFHGLFPEEHLVQHELIMIDQSVLALLNTELQAMDRPSHRAQDFLPEEDLKALLMTDMTVCTDEGVDEVLLQLKPKWLAQSPDAPGHAKRCRTCALRACRAGRNVRTATDRQGSCPLGLMSEVSEERRRAVESVTGDPAIREYLLGEVSQGLLRRLKHAQMSLDSGGVLSVGDDEQGSLNLCKAMTLRDCSLFVRRLKSTIEAKLGDLDLKQPEKIKKWKKVERDLIDGGWYTNTEQKRFWMQEEDFGTGSFFMIVRAMSTIKVLLR</sequence>
<evidence type="ECO:0000256" key="9">
    <source>
        <dbReference type="ARBA" id="ARBA00022840"/>
    </source>
</evidence>
<dbReference type="EC" id="2.7.1.158" evidence="4 10"/>
<comment type="similarity">
    <text evidence="3">Belongs to the IPK1 type 1 family.</text>
</comment>
<reference evidence="12" key="1">
    <citation type="submission" date="2017-05" db="EMBL/GenBank/DDBJ databases">
        <authorList>
            <person name="Song R."/>
            <person name="Chenine A.L."/>
            <person name="Ruprecht R.M."/>
        </authorList>
    </citation>
    <scope>NUCLEOTIDE SEQUENCE [LARGE SCALE GENOMIC DNA]</scope>
</reference>
<keyword evidence="9 10" id="KW-0067">ATP-binding</keyword>
<evidence type="ECO:0000313" key="12">
    <source>
        <dbReference type="Proteomes" id="UP000245764"/>
    </source>
</evidence>
<organism evidence="11 12">
    <name type="scientific">Zymoseptoria tritici ST99CH_1E4</name>
    <dbReference type="NCBI Taxonomy" id="1276532"/>
    <lineage>
        <taxon>Eukaryota</taxon>
        <taxon>Fungi</taxon>
        <taxon>Dikarya</taxon>
        <taxon>Ascomycota</taxon>
        <taxon>Pezizomycotina</taxon>
        <taxon>Dothideomycetes</taxon>
        <taxon>Dothideomycetidae</taxon>
        <taxon>Mycosphaerellales</taxon>
        <taxon>Mycosphaerellaceae</taxon>
        <taxon>Zymoseptoria</taxon>
    </lineage>
</organism>
<protein>
    <recommendedName>
        <fullName evidence="5 10">Inositol-pentakisphosphate 2-kinase</fullName>
        <ecNumber evidence="4 10">2.7.1.158</ecNumber>
    </recommendedName>
</protein>
<keyword evidence="7 10" id="KW-0547">Nucleotide-binding</keyword>
<evidence type="ECO:0000256" key="3">
    <source>
        <dbReference type="ARBA" id="ARBA00008305"/>
    </source>
</evidence>
<evidence type="ECO:0000256" key="6">
    <source>
        <dbReference type="ARBA" id="ARBA00022679"/>
    </source>
</evidence>